<geneLocation type="plasmid" evidence="3 4">
    <name>unnamed</name>
</geneLocation>
<dbReference type="SUPFAM" id="SSF50199">
    <property type="entry name" value="Staphylococcal nuclease"/>
    <property type="match status" value="1"/>
</dbReference>
<dbReference type="Proteomes" id="UP001164305">
    <property type="component" value="Plasmid unnamed"/>
</dbReference>
<dbReference type="PROSITE" id="PS50830">
    <property type="entry name" value="TNASE_3"/>
    <property type="match status" value="1"/>
</dbReference>
<evidence type="ECO:0000313" key="3">
    <source>
        <dbReference type="EMBL" id="UYG18315.1"/>
    </source>
</evidence>
<accession>A0ABY6G5D8</accession>
<evidence type="ECO:0000259" key="2">
    <source>
        <dbReference type="PROSITE" id="PS50830"/>
    </source>
</evidence>
<dbReference type="Gene3D" id="2.40.50.90">
    <property type="match status" value="1"/>
</dbReference>
<proteinExistence type="predicted"/>
<evidence type="ECO:0000256" key="1">
    <source>
        <dbReference type="SAM" id="MobiDB-lite"/>
    </source>
</evidence>
<dbReference type="EMBL" id="CP107021">
    <property type="protein sequence ID" value="UYG18315.1"/>
    <property type="molecule type" value="Genomic_DNA"/>
</dbReference>
<dbReference type="PROSITE" id="PS51257">
    <property type="entry name" value="PROKAR_LIPOPROTEIN"/>
    <property type="match status" value="1"/>
</dbReference>
<feature type="domain" description="TNase-like" evidence="2">
    <location>
        <begin position="42"/>
        <end position="174"/>
    </location>
</feature>
<gene>
    <name evidence="3" type="ORF">BRM3_14915</name>
</gene>
<dbReference type="SMART" id="SM00318">
    <property type="entry name" value="SNc"/>
    <property type="match status" value="1"/>
</dbReference>
<keyword evidence="4" id="KW-1185">Reference proteome</keyword>
<dbReference type="InterPro" id="IPR016071">
    <property type="entry name" value="Staphylococal_nuclease_OB-fold"/>
</dbReference>
<name>A0ABY6G5D8_9MICO</name>
<dbReference type="RefSeq" id="WP_263595504.1">
    <property type="nucleotide sequence ID" value="NZ_CP107021.1"/>
</dbReference>
<keyword evidence="3" id="KW-0614">Plasmid</keyword>
<organism evidence="3 4">
    <name type="scientific">Brachybacterium huguangmaarense</name>
    <dbReference type="NCBI Taxonomy" id="1652028"/>
    <lineage>
        <taxon>Bacteria</taxon>
        <taxon>Bacillati</taxon>
        <taxon>Actinomycetota</taxon>
        <taxon>Actinomycetes</taxon>
        <taxon>Micrococcales</taxon>
        <taxon>Dermabacteraceae</taxon>
        <taxon>Brachybacterium</taxon>
    </lineage>
</organism>
<protein>
    <submittedName>
        <fullName evidence="3">Thermonuclease family protein</fullName>
    </submittedName>
</protein>
<reference evidence="3" key="1">
    <citation type="submission" date="2022-10" db="EMBL/GenBank/DDBJ databases">
        <title>Whole-Genome Sequencing of Brachybacterium huguangmaarense BRM-3, Isolated from Betula schmidtii.</title>
        <authorList>
            <person name="Haam D."/>
        </authorList>
    </citation>
    <scope>NUCLEOTIDE SEQUENCE</scope>
    <source>
        <strain evidence="3">BRM-3</strain>
        <plasmid evidence="3">unnamed</plasmid>
    </source>
</reference>
<evidence type="ECO:0000313" key="4">
    <source>
        <dbReference type="Proteomes" id="UP001164305"/>
    </source>
</evidence>
<dbReference type="InterPro" id="IPR035437">
    <property type="entry name" value="SNase_OB-fold_sf"/>
</dbReference>
<dbReference type="Pfam" id="PF00565">
    <property type="entry name" value="SNase"/>
    <property type="match status" value="1"/>
</dbReference>
<sequence>MSDHVRRSAGLAAAGLALALSLAGCDLYDLQAWPEDADGYAVAYVVDGDTIDVTDPGGDTQRVRLLGINTPEVEHGGEVAQCGGEEAAAQLSELLPEGTPVELVADSRADDTDRYDRLLRYVETEDGTDVGGELVAGGYAYPWAPRSEPEPERTADYQTAAAEAQEVGAGSWASCPELDESR</sequence>
<feature type="region of interest" description="Disordered" evidence="1">
    <location>
        <begin position="163"/>
        <end position="182"/>
    </location>
</feature>